<protein>
    <submittedName>
        <fullName evidence="2">Diguanylate cyclase/phosphodiesterase</fullName>
    </submittedName>
</protein>
<feature type="region of interest" description="Disordered" evidence="1">
    <location>
        <begin position="214"/>
        <end position="239"/>
    </location>
</feature>
<proteinExistence type="predicted"/>
<evidence type="ECO:0000313" key="2">
    <source>
        <dbReference type="EMBL" id="QKG18996.1"/>
    </source>
</evidence>
<dbReference type="RefSeq" id="WP_216858247.1">
    <property type="nucleotide sequence ID" value="NZ_CP053892.1"/>
</dbReference>
<evidence type="ECO:0000256" key="1">
    <source>
        <dbReference type="SAM" id="MobiDB-lite"/>
    </source>
</evidence>
<dbReference type="EMBL" id="CP053892">
    <property type="protein sequence ID" value="QKG18996.1"/>
    <property type="molecule type" value="Genomic_DNA"/>
</dbReference>
<sequence>MKPKLRSPHLAALRALADPTTRPRDLRRTLGVEPATRRWLIGGVLPLWLGAGLADWHRHRRTHIETTAGARESLIHALMITEAGVPVALGLFCEVNPGVLATCAGALAVHGATAYWDVSYAEERRRVTPLEQHIHSLLEVVPLMATGFLTVLYWDQARALAGKNGRPDFRIRLKRRDPLSRRTRIALLTAMGLFGAVPYAEEMIRCLRARPTLEPQPAAEPAPTPTLSIPADPEHAAAE</sequence>
<accession>A0A7D3VSJ2</accession>
<reference evidence="2 3" key="1">
    <citation type="submission" date="2020-05" db="EMBL/GenBank/DDBJ databases">
        <title>Actinomadura verrucosospora NRRL-B18236 (PFL_A860) Genome sequencing and assembly.</title>
        <authorList>
            <person name="Samborskyy M."/>
        </authorList>
    </citation>
    <scope>NUCLEOTIDE SEQUENCE [LARGE SCALE GENOMIC DNA]</scope>
    <source>
        <strain evidence="2 3">NRRL:B18236</strain>
    </source>
</reference>
<evidence type="ECO:0000313" key="3">
    <source>
        <dbReference type="Proteomes" id="UP000501240"/>
    </source>
</evidence>
<name>A0A7D3VSJ2_ACTVE</name>
<dbReference type="AlphaFoldDB" id="A0A7D3VSJ2"/>
<organism evidence="2 3">
    <name type="scientific">Actinomadura verrucosospora</name>
    <dbReference type="NCBI Taxonomy" id="46165"/>
    <lineage>
        <taxon>Bacteria</taxon>
        <taxon>Bacillati</taxon>
        <taxon>Actinomycetota</taxon>
        <taxon>Actinomycetes</taxon>
        <taxon>Streptosporangiales</taxon>
        <taxon>Thermomonosporaceae</taxon>
        <taxon>Actinomadura</taxon>
    </lineage>
</organism>
<dbReference type="Proteomes" id="UP000501240">
    <property type="component" value="Chromosome"/>
</dbReference>
<keyword evidence="3" id="KW-1185">Reference proteome</keyword>
<gene>
    <name evidence="2" type="ORF">ACTIVE_0632</name>
</gene>